<evidence type="ECO:0000313" key="2">
    <source>
        <dbReference type="Proteomes" id="UP000004471"/>
    </source>
</evidence>
<feature type="non-terminal residue" evidence="1">
    <location>
        <position position="39"/>
    </location>
</feature>
<comment type="caution">
    <text evidence="1">The sequence shown here is derived from an EMBL/GenBank/DDBJ whole genome shotgun (WGS) entry which is preliminary data.</text>
</comment>
<reference evidence="1 2" key="1">
    <citation type="journal article" date="2011" name="PLoS Pathog.">
        <title>Dynamic evolution of pathogenicity revealed by sequencing and comparative genomics of 19 Pseudomonas syringae isolates.</title>
        <authorList>
            <person name="Baltrus D.A."/>
            <person name="Nishimura M.T."/>
            <person name="Romanchuk A."/>
            <person name="Chang J.H."/>
            <person name="Mukhtar M.S."/>
            <person name="Cherkis K."/>
            <person name="Roach J."/>
            <person name="Grant S.R."/>
            <person name="Jones C.D."/>
            <person name="Dangl J.L."/>
        </authorList>
    </citation>
    <scope>NUCLEOTIDE SEQUENCE [LARGE SCALE GENOMIC DNA]</scope>
    <source>
        <strain evidence="2">M301072PT</strain>
    </source>
</reference>
<dbReference type="AlphaFoldDB" id="F3FI62"/>
<dbReference type="HOGENOM" id="CLU_3337342_0_0_6"/>
<organism evidence="1 2">
    <name type="scientific">Pseudomonas syringae pv. japonica str. M301072</name>
    <dbReference type="NCBI Taxonomy" id="629262"/>
    <lineage>
        <taxon>Bacteria</taxon>
        <taxon>Pseudomonadati</taxon>
        <taxon>Pseudomonadota</taxon>
        <taxon>Gammaproteobacteria</taxon>
        <taxon>Pseudomonadales</taxon>
        <taxon>Pseudomonadaceae</taxon>
        <taxon>Pseudomonas</taxon>
        <taxon>Pseudomonas syringae</taxon>
    </lineage>
</organism>
<accession>F3FI62</accession>
<dbReference type="Proteomes" id="UP000004471">
    <property type="component" value="Unassembled WGS sequence"/>
</dbReference>
<name>F3FI62_PSESX</name>
<dbReference type="EMBL" id="AEAH01000626">
    <property type="protein sequence ID" value="EGH29898.1"/>
    <property type="molecule type" value="Genomic_DNA"/>
</dbReference>
<protein>
    <submittedName>
        <fullName evidence="1">Uncharacterized protein</fullName>
    </submittedName>
</protein>
<sequence length="39" mass="4010">MTVAQTSGVLAFEAVRQVQPFGFFAGVEQGQADVGVAVP</sequence>
<evidence type="ECO:0000313" key="1">
    <source>
        <dbReference type="EMBL" id="EGH29898.1"/>
    </source>
</evidence>
<gene>
    <name evidence="1" type="ORF">PSYJA_13377</name>
</gene>
<proteinExistence type="predicted"/>